<reference evidence="1 2" key="1">
    <citation type="submission" date="2022-09" db="EMBL/GenBank/DDBJ databases">
        <title>New species of Phenylobacterium.</title>
        <authorList>
            <person name="Mieszkin S."/>
        </authorList>
    </citation>
    <scope>NUCLEOTIDE SEQUENCE [LARGE SCALE GENOMIC DNA]</scope>
    <source>
        <strain evidence="1 2">HK31-G</strain>
    </source>
</reference>
<protein>
    <recommendedName>
        <fullName evidence="3">Lipoprotein</fullName>
    </recommendedName>
</protein>
<evidence type="ECO:0000313" key="1">
    <source>
        <dbReference type="EMBL" id="MFD3264402.1"/>
    </source>
</evidence>
<evidence type="ECO:0008006" key="3">
    <source>
        <dbReference type="Google" id="ProtNLM"/>
    </source>
</evidence>
<organism evidence="1 2">
    <name type="scientific">Phenylobacterium ferrooxidans</name>
    <dbReference type="NCBI Taxonomy" id="2982689"/>
    <lineage>
        <taxon>Bacteria</taxon>
        <taxon>Pseudomonadati</taxon>
        <taxon>Pseudomonadota</taxon>
        <taxon>Alphaproteobacteria</taxon>
        <taxon>Caulobacterales</taxon>
        <taxon>Caulobacteraceae</taxon>
        <taxon>Phenylobacterium</taxon>
    </lineage>
</organism>
<dbReference type="RefSeq" id="WP_377370001.1">
    <property type="nucleotide sequence ID" value="NZ_JAOTJD010000017.1"/>
</dbReference>
<keyword evidence="2" id="KW-1185">Reference proteome</keyword>
<proteinExistence type="predicted"/>
<name>A0ABW6CW10_9CAUL</name>
<evidence type="ECO:0000313" key="2">
    <source>
        <dbReference type="Proteomes" id="UP001598130"/>
    </source>
</evidence>
<sequence length="133" mass="13999">MRSLTIPSLLAVLLMVGCAAYGGATLLDVPVIVSAPPGFAVASPDAIQSPEGTRFHGSVCRRSFNLSPTRIRVERIDAGGAVVASASRPLWGLGGRVRHCTFYDVPTDWTVGAGEHVRVCALRSDAPCGRTRP</sequence>
<accession>A0ABW6CW10</accession>
<dbReference type="PROSITE" id="PS51257">
    <property type="entry name" value="PROKAR_LIPOPROTEIN"/>
    <property type="match status" value="1"/>
</dbReference>
<dbReference type="EMBL" id="JAOTJD010000017">
    <property type="protein sequence ID" value="MFD3264402.1"/>
    <property type="molecule type" value="Genomic_DNA"/>
</dbReference>
<comment type="caution">
    <text evidence="1">The sequence shown here is derived from an EMBL/GenBank/DDBJ whole genome shotgun (WGS) entry which is preliminary data.</text>
</comment>
<gene>
    <name evidence="1" type="ORF">OCL97_10590</name>
</gene>
<dbReference type="Proteomes" id="UP001598130">
    <property type="component" value="Unassembled WGS sequence"/>
</dbReference>